<evidence type="ECO:0000313" key="3">
    <source>
        <dbReference type="EMBL" id="KAK2143123.1"/>
    </source>
</evidence>
<sequence length="58" mass="6692">MSTEKKRASRNSNQKICNQDEPSHHEMWELMQSIKSDTESAINKLDAMEAKITVLETQ</sequence>
<accession>A0AAD9MT29</accession>
<protein>
    <submittedName>
        <fullName evidence="3">Uncharacterized protein</fullName>
    </submittedName>
</protein>
<evidence type="ECO:0000256" key="2">
    <source>
        <dbReference type="SAM" id="MobiDB-lite"/>
    </source>
</evidence>
<feature type="coiled-coil region" evidence="1">
    <location>
        <begin position="31"/>
        <end position="58"/>
    </location>
</feature>
<keyword evidence="4" id="KW-1185">Reference proteome</keyword>
<comment type="caution">
    <text evidence="3">The sequence shown here is derived from an EMBL/GenBank/DDBJ whole genome shotgun (WGS) entry which is preliminary data.</text>
</comment>
<dbReference type="AlphaFoldDB" id="A0AAD9MT29"/>
<dbReference type="EMBL" id="JAODUP010000875">
    <property type="protein sequence ID" value="KAK2143123.1"/>
    <property type="molecule type" value="Genomic_DNA"/>
</dbReference>
<keyword evidence="1" id="KW-0175">Coiled coil</keyword>
<organism evidence="3 4">
    <name type="scientific">Paralvinella palmiformis</name>
    <dbReference type="NCBI Taxonomy" id="53620"/>
    <lineage>
        <taxon>Eukaryota</taxon>
        <taxon>Metazoa</taxon>
        <taxon>Spiralia</taxon>
        <taxon>Lophotrochozoa</taxon>
        <taxon>Annelida</taxon>
        <taxon>Polychaeta</taxon>
        <taxon>Sedentaria</taxon>
        <taxon>Canalipalpata</taxon>
        <taxon>Terebellida</taxon>
        <taxon>Terebelliformia</taxon>
        <taxon>Alvinellidae</taxon>
        <taxon>Paralvinella</taxon>
    </lineage>
</organism>
<evidence type="ECO:0000313" key="4">
    <source>
        <dbReference type="Proteomes" id="UP001208570"/>
    </source>
</evidence>
<name>A0AAD9MT29_9ANNE</name>
<proteinExistence type="predicted"/>
<evidence type="ECO:0000256" key="1">
    <source>
        <dbReference type="SAM" id="Coils"/>
    </source>
</evidence>
<dbReference type="Proteomes" id="UP001208570">
    <property type="component" value="Unassembled WGS sequence"/>
</dbReference>
<feature type="non-terminal residue" evidence="3">
    <location>
        <position position="58"/>
    </location>
</feature>
<reference evidence="3" key="1">
    <citation type="journal article" date="2023" name="Mol. Biol. Evol.">
        <title>Third-Generation Sequencing Reveals the Adaptive Role of the Epigenome in Three Deep-Sea Polychaetes.</title>
        <authorList>
            <person name="Perez M."/>
            <person name="Aroh O."/>
            <person name="Sun Y."/>
            <person name="Lan Y."/>
            <person name="Juniper S.K."/>
            <person name="Young C.R."/>
            <person name="Angers B."/>
            <person name="Qian P.Y."/>
        </authorList>
    </citation>
    <scope>NUCLEOTIDE SEQUENCE</scope>
    <source>
        <strain evidence="3">P08H-3</strain>
    </source>
</reference>
<gene>
    <name evidence="3" type="ORF">LSH36_875g01071</name>
</gene>
<feature type="region of interest" description="Disordered" evidence="2">
    <location>
        <begin position="1"/>
        <end position="24"/>
    </location>
</feature>